<evidence type="ECO:0000256" key="7">
    <source>
        <dbReference type="SAM" id="Coils"/>
    </source>
</evidence>
<evidence type="ECO:0000256" key="4">
    <source>
        <dbReference type="ARBA" id="ARBA00022737"/>
    </source>
</evidence>
<evidence type="ECO:0000256" key="1">
    <source>
        <dbReference type="ARBA" id="ARBA00000900"/>
    </source>
</evidence>
<accession>A0A5E7P930</accession>
<dbReference type="PANTHER" id="PTHR48051:SF54">
    <property type="entry name" value="LEUCINE-RICH REPEAT-CONTAINING PROTEIN"/>
    <property type="match status" value="1"/>
</dbReference>
<dbReference type="InterPro" id="IPR050216">
    <property type="entry name" value="LRR_domain-containing"/>
</dbReference>
<evidence type="ECO:0000256" key="5">
    <source>
        <dbReference type="ARBA" id="ARBA00023026"/>
    </source>
</evidence>
<feature type="coiled-coil region" evidence="7">
    <location>
        <begin position="1063"/>
        <end position="1090"/>
    </location>
</feature>
<dbReference type="InterPro" id="IPR046673">
    <property type="entry name" value="ToxA_N"/>
</dbReference>
<dbReference type="GO" id="GO:0061630">
    <property type="term" value="F:ubiquitin protein ligase activity"/>
    <property type="evidence" value="ECO:0007669"/>
    <property type="project" value="UniProtKB-EC"/>
</dbReference>
<dbReference type="InterPro" id="IPR029487">
    <property type="entry name" value="NEL_dom"/>
</dbReference>
<evidence type="ECO:0000256" key="6">
    <source>
        <dbReference type="PROSITE-ProRule" id="PRU01398"/>
    </source>
</evidence>
<comment type="PTM">
    <text evidence="6">Ubiquitinated in the presence of host E1 ubiquitin-activating enzyme, E2 ubiquitin-conjugating enzyme and ubiquitin.</text>
</comment>
<sequence>MSDSPQPAEAADKGRHYAFIESAVSAPFKTATLSRSLALAATPLKREPWYSAPGTFASRLAAANLKAWDSQNKVDHLLARTDLYAFAEPLLKARIKQCHGIEPDVRKTWLRLYIPASSPWYAIDVVDGSTTRTVSLLDAALHNFAANETVGAGSDYISQPDARGHFDVLPLKNQMPISQFQTLCRDLDLGGQYARHLQGYLLPGEALAESLLQYKIGTSLKDALAVAAHIALLKAEIQYDTFRMVLSFSTEENPRLRLNNRSIRCNDLSMLGTRLTGILLLMHGHPDSRGVRRLIVYVPHDPDHPLKEYESLAAFREELTRQLREDRLSASTGHTYRQFFSQFVDQQQRGHFFAELEQRLFVVRHHEREQSTDQRPVWRKDPVEKPRLQFTRLPLQGDYWRHVYQQKLNKIINDARQIAVSTADADSNARWAWWDNFKRIVSDIFNVALLIATPFVPGLGEVMMAYTAYQLTSDVIEGIVDLAGGVWEEAAGHVISVVTDVIQLAAFAAGAQIGETLRIKLSPQVDAMQPVKLPDGKPSLWHRDLSPYARDELSLAAQSKPDRHGLHQHASASVLPLEGKLYVVEKAFADATSKTHRIKHPNRENAYQPRIEHNGHGAWLHEAESPGDWPDARLMPRLGHSVERFTPVQLEDIRRSSGTSHDELRRMHSDNSPPPPLLADTVRRVSAYEDVIEAVQNLRNGKPIDADAVWLEPMLTSLPGWPPRRALEVFARQDLTGYSHKYGNPLASEADTLRISQADLNAGHLPERVAGFLRDDEFNHLLGPMVTAEQRVEVLRSQLADALNQQRSAVARHLYQAGQRNGHADIAVIRQSFPDLPLPLAETVLSQARVAERQRISDEQHLPLRLKNQARELDFEASASRAYDGFYRDDLMTEQTERLALNTLKIHTDTFADLRIEVFDGSPHGPLRCSVGPQDASTVRQLLRRGEGLYEVRDAKGQLLHDSTDFHEAILRAVPLETLASTGYQRGQGRALKLWIMEQCAPPAERRIALAQPPIRTVAPRETEILLRGWPWAAKTPEQRLRQLYPKLNDREVAGFLMTLEKKGNSERAIADLEREREVLDNALDSWRSSYTPVIEDNGELIALPTDFVREGGLYIEQQLRKCFKRENERPGARNPHPEHGYTLDLSAELPLPNLESWWRDLRRRPGMQQYFERITGLNITNIALSTTPDSLLASFPNLRQLSAQRCGFKEVPAALGKMHQLQTLDLSHNSIELTYDSSTRLSNLTRLHSLNLNGNNLRVPPDIGRMEQLVELNLVNTRIRDWPAGWLEVDGQIRQRPKGFYLDMRDNPLDTLPRVEPGSDQARLLARARISVAKFDSDQLRRLGEYRQSVGLSVVPGYSSAAADELDYWKLMPANADPSHPSAAFSRYREQSWHDLMAEPDSAGFFSVIRKQRESADYGTDAGRRNLTARVWDMVDAAALDEHLRKKLFEQNVSAQHCADLGQQLFNSLGLKVLVSKAYNETASAPQLEDRLVRLARSAARLDRVSDEAAMEVSRQQQQHLIDPRLPAPDEIQIHRAFEAGLGERLDLPWQAEGMPVQPRAGVSEEKLNAAYQRIIQREQGDGLVNGMIDLYTDPFWEDYLRNTYPDRYQENLRLYEEKFRQLDSQVFSSDREYRKLADKISYERNELSRALSREALDRAGL</sequence>
<evidence type="ECO:0000313" key="10">
    <source>
        <dbReference type="EMBL" id="VVP45370.1"/>
    </source>
</evidence>
<comment type="catalytic activity">
    <reaction evidence="1">
        <text>S-ubiquitinyl-[E2 ubiquitin-conjugating enzyme]-L-cysteine + [acceptor protein]-L-lysine = [E2 ubiquitin-conjugating enzyme]-L-cysteine + N(6)-ubiquitinyl-[acceptor protein]-L-lysine.</text>
        <dbReference type="EC" id="2.3.2.27"/>
    </reaction>
</comment>
<dbReference type="GO" id="GO:0005576">
    <property type="term" value="C:extracellular region"/>
    <property type="evidence" value="ECO:0007669"/>
    <property type="project" value="UniProtKB-UniRule"/>
</dbReference>
<reference evidence="10 11" key="1">
    <citation type="submission" date="2019-09" db="EMBL/GenBank/DDBJ databases">
        <authorList>
            <person name="Chandra G."/>
            <person name="Truman W A."/>
        </authorList>
    </citation>
    <scope>NUCLEOTIDE SEQUENCE [LARGE SCALE GENOMIC DNA]</scope>
    <source>
        <strain evidence="10">PS847</strain>
    </source>
</reference>
<feature type="region of interest" description="Disordered" evidence="8">
    <location>
        <begin position="655"/>
        <end position="677"/>
    </location>
</feature>
<keyword evidence="5" id="KW-0843">Virulence</keyword>
<organism evidence="10 11">
    <name type="scientific">Pseudomonas fluorescens</name>
    <dbReference type="NCBI Taxonomy" id="294"/>
    <lineage>
        <taxon>Bacteria</taxon>
        <taxon>Pseudomonadati</taxon>
        <taxon>Pseudomonadota</taxon>
        <taxon>Gammaproteobacteria</taxon>
        <taxon>Pseudomonadales</taxon>
        <taxon>Pseudomonadaceae</taxon>
        <taxon>Pseudomonas</taxon>
    </lineage>
</organism>
<evidence type="ECO:0000259" key="9">
    <source>
        <dbReference type="PROSITE" id="PS52053"/>
    </source>
</evidence>
<keyword evidence="7" id="KW-0175">Coiled coil</keyword>
<dbReference type="Gene3D" id="1.20.58.360">
    <property type="entry name" value="Shigella T3SS effector IpaH defines"/>
    <property type="match status" value="1"/>
</dbReference>
<dbReference type="Proteomes" id="UP000326067">
    <property type="component" value="Unassembled WGS sequence"/>
</dbReference>
<keyword evidence="3" id="KW-0433">Leucine-rich repeat</keyword>
<dbReference type="SUPFAM" id="SSF52058">
    <property type="entry name" value="L domain-like"/>
    <property type="match status" value="1"/>
</dbReference>
<dbReference type="PANTHER" id="PTHR48051">
    <property type="match status" value="1"/>
</dbReference>
<dbReference type="InterPro" id="IPR032675">
    <property type="entry name" value="LRR_dom_sf"/>
</dbReference>
<keyword evidence="6" id="KW-0832">Ubl conjugation</keyword>
<dbReference type="GO" id="GO:0016567">
    <property type="term" value="P:protein ubiquitination"/>
    <property type="evidence" value="ECO:0007669"/>
    <property type="project" value="InterPro"/>
</dbReference>
<keyword evidence="6" id="KW-0964">Secreted</keyword>
<dbReference type="Gene3D" id="3.80.10.10">
    <property type="entry name" value="Ribonuclease Inhibitor"/>
    <property type="match status" value="1"/>
</dbReference>
<dbReference type="Pfam" id="PF14496">
    <property type="entry name" value="NEL"/>
    <property type="match status" value="1"/>
</dbReference>
<gene>
    <name evidence="10" type="ORF">PS847_05067</name>
</gene>
<dbReference type="PROSITE" id="PS52053">
    <property type="entry name" value="NEL"/>
    <property type="match status" value="1"/>
</dbReference>
<feature type="domain" description="NEL" evidence="9">
    <location>
        <begin position="1362"/>
        <end position="1663"/>
    </location>
</feature>
<evidence type="ECO:0000256" key="2">
    <source>
        <dbReference type="ARBA" id="ARBA00012483"/>
    </source>
</evidence>
<keyword evidence="6" id="KW-0833">Ubl conjugation pathway</keyword>
<evidence type="ECO:0000313" key="11">
    <source>
        <dbReference type="Proteomes" id="UP000326067"/>
    </source>
</evidence>
<dbReference type="Pfam" id="PF20178">
    <property type="entry name" value="ToxA_N"/>
    <property type="match status" value="1"/>
</dbReference>
<evidence type="ECO:0000256" key="8">
    <source>
        <dbReference type="SAM" id="MobiDB-lite"/>
    </source>
</evidence>
<keyword evidence="6" id="KW-0808">Transferase</keyword>
<protein>
    <recommendedName>
        <fullName evidence="2">RING-type E3 ubiquitin transferase</fullName>
        <ecNumber evidence="2">2.3.2.27</ecNumber>
    </recommendedName>
</protein>
<name>A0A5E7P930_PSEFL</name>
<evidence type="ECO:0000256" key="3">
    <source>
        <dbReference type="ARBA" id="ARBA00022614"/>
    </source>
</evidence>
<dbReference type="GO" id="GO:0005737">
    <property type="term" value="C:cytoplasm"/>
    <property type="evidence" value="ECO:0007669"/>
    <property type="project" value="TreeGrafter"/>
</dbReference>
<keyword evidence="6" id="KW-1035">Host cytoplasm</keyword>
<dbReference type="EMBL" id="CABVIC010000008">
    <property type="protein sequence ID" value="VVP45370.1"/>
    <property type="molecule type" value="Genomic_DNA"/>
</dbReference>
<feature type="active site" description="Glycyl thioester intermediate" evidence="6">
    <location>
        <position position="1459"/>
    </location>
</feature>
<proteinExistence type="inferred from homology"/>
<keyword evidence="4" id="KW-0677">Repeat</keyword>
<comment type="similarity">
    <text evidence="6">Belongs to the LRR-containing bacterial E3 ligase family.</text>
</comment>
<dbReference type="RefSeq" id="WP_150638605.1">
    <property type="nucleotide sequence ID" value="NZ_CABVIC010000008.1"/>
</dbReference>
<dbReference type="EC" id="2.3.2.27" evidence="2"/>
<feature type="compositionally biased region" description="Basic and acidic residues" evidence="8">
    <location>
        <begin position="655"/>
        <end position="669"/>
    </location>
</feature>